<accession>X1Q0C4</accession>
<reference evidence="1" key="1">
    <citation type="journal article" date="2014" name="Front. Microbiol.">
        <title>High frequency of phylogenetically diverse reductive dehalogenase-homologous genes in deep subseafloor sedimentary metagenomes.</title>
        <authorList>
            <person name="Kawai M."/>
            <person name="Futagami T."/>
            <person name="Toyoda A."/>
            <person name="Takaki Y."/>
            <person name="Nishi S."/>
            <person name="Hori S."/>
            <person name="Arai W."/>
            <person name="Tsubouchi T."/>
            <person name="Morono Y."/>
            <person name="Uchiyama I."/>
            <person name="Ito T."/>
            <person name="Fujiyama A."/>
            <person name="Inagaki F."/>
            <person name="Takami H."/>
        </authorList>
    </citation>
    <scope>NUCLEOTIDE SEQUENCE</scope>
    <source>
        <strain evidence="1">Expedition CK06-06</strain>
    </source>
</reference>
<gene>
    <name evidence="1" type="ORF">S12H4_05072</name>
</gene>
<feature type="non-terminal residue" evidence="1">
    <location>
        <position position="37"/>
    </location>
</feature>
<name>X1Q0C4_9ZZZZ</name>
<protein>
    <submittedName>
        <fullName evidence="1">Uncharacterized protein</fullName>
    </submittedName>
</protein>
<sequence length="37" mass="4251">MAIRVTHSAFIGLTGHHYKKLDETYDHEVTIQEALPQ</sequence>
<proteinExistence type="predicted"/>
<evidence type="ECO:0000313" key="1">
    <source>
        <dbReference type="EMBL" id="GAI61977.1"/>
    </source>
</evidence>
<organism evidence="1">
    <name type="scientific">marine sediment metagenome</name>
    <dbReference type="NCBI Taxonomy" id="412755"/>
    <lineage>
        <taxon>unclassified sequences</taxon>
        <taxon>metagenomes</taxon>
        <taxon>ecological metagenomes</taxon>
    </lineage>
</organism>
<dbReference type="EMBL" id="BARW01001640">
    <property type="protein sequence ID" value="GAI61977.1"/>
    <property type="molecule type" value="Genomic_DNA"/>
</dbReference>
<comment type="caution">
    <text evidence="1">The sequence shown here is derived from an EMBL/GenBank/DDBJ whole genome shotgun (WGS) entry which is preliminary data.</text>
</comment>
<dbReference type="AlphaFoldDB" id="X1Q0C4"/>